<evidence type="ECO:0000256" key="1">
    <source>
        <dbReference type="SAM" id="MobiDB-lite"/>
    </source>
</evidence>
<organism evidence="3 4">
    <name type="scientific">Gemmata palustris</name>
    <dbReference type="NCBI Taxonomy" id="2822762"/>
    <lineage>
        <taxon>Bacteria</taxon>
        <taxon>Pseudomonadati</taxon>
        <taxon>Planctomycetota</taxon>
        <taxon>Planctomycetia</taxon>
        <taxon>Gemmatales</taxon>
        <taxon>Gemmataceae</taxon>
        <taxon>Gemmata</taxon>
    </lineage>
</organism>
<feature type="transmembrane region" description="Helical" evidence="2">
    <location>
        <begin position="162"/>
        <end position="183"/>
    </location>
</feature>
<keyword evidence="2" id="KW-1133">Transmembrane helix</keyword>
<accession>A0ABS5BKU7</accession>
<feature type="compositionally biased region" description="Basic and acidic residues" evidence="1">
    <location>
        <begin position="283"/>
        <end position="295"/>
    </location>
</feature>
<protein>
    <submittedName>
        <fullName evidence="3">Uncharacterized protein</fullName>
    </submittedName>
</protein>
<evidence type="ECO:0000313" key="3">
    <source>
        <dbReference type="EMBL" id="MBP3954332.1"/>
    </source>
</evidence>
<feature type="region of interest" description="Disordered" evidence="1">
    <location>
        <begin position="283"/>
        <end position="308"/>
    </location>
</feature>
<feature type="transmembrane region" description="Helical" evidence="2">
    <location>
        <begin position="106"/>
        <end position="124"/>
    </location>
</feature>
<feature type="transmembrane region" description="Helical" evidence="2">
    <location>
        <begin position="223"/>
        <end position="241"/>
    </location>
</feature>
<reference evidence="3 4" key="1">
    <citation type="submission" date="2021-04" db="EMBL/GenBank/DDBJ databases">
        <authorList>
            <person name="Ivanova A."/>
        </authorList>
    </citation>
    <scope>NUCLEOTIDE SEQUENCE [LARGE SCALE GENOMIC DNA]</scope>
    <source>
        <strain evidence="3 4">G18</strain>
    </source>
</reference>
<dbReference type="RefSeq" id="WP_210652468.1">
    <property type="nucleotide sequence ID" value="NZ_JAGKQQ010000001.1"/>
</dbReference>
<name>A0ABS5BKU7_9BACT</name>
<feature type="transmembrane region" description="Helical" evidence="2">
    <location>
        <begin position="30"/>
        <end position="49"/>
    </location>
</feature>
<keyword evidence="2" id="KW-0812">Transmembrane</keyword>
<gene>
    <name evidence="3" type="ORF">J8F10_03350</name>
</gene>
<dbReference type="EMBL" id="JAGKQQ010000001">
    <property type="protein sequence ID" value="MBP3954332.1"/>
    <property type="molecule type" value="Genomic_DNA"/>
</dbReference>
<keyword evidence="2" id="KW-0472">Membrane</keyword>
<keyword evidence="4" id="KW-1185">Reference proteome</keyword>
<evidence type="ECO:0000313" key="4">
    <source>
        <dbReference type="Proteomes" id="UP000676565"/>
    </source>
</evidence>
<feature type="transmembrane region" description="Helical" evidence="2">
    <location>
        <begin position="56"/>
        <end position="86"/>
    </location>
</feature>
<comment type="caution">
    <text evidence="3">The sequence shown here is derived from an EMBL/GenBank/DDBJ whole genome shotgun (WGS) entry which is preliminary data.</text>
</comment>
<dbReference type="Proteomes" id="UP000676565">
    <property type="component" value="Unassembled WGS sequence"/>
</dbReference>
<proteinExistence type="predicted"/>
<evidence type="ECO:0000256" key="2">
    <source>
        <dbReference type="SAM" id="Phobius"/>
    </source>
</evidence>
<sequence length="308" mass="35087">MSRPNEIQNAADPTQRQVLDLLFRDRAVRAYTFTTLGALAVIFVVMFMNGSDLGGALVAIFGCAALALRWTAVPPFLLLVIGYFLVFPFGIPDPGTENPFEIRETHFRVTDAVLVMAVLVYLRAQYRVFGFVHQIVPFENVLRRKGDVPTRRPPSHIRSDEIAWLIGIAAGIVIVGQMVWWLVNSLEFAPLEDFPLRWADKTSMTSYRRALAPGEFRPGQNRFFILIGVLFFGALLLRLVFGYWRLRVMNPAEGAMVLTDTSWAESHRERVRVEKWRIWGRQRAGEEAKRPEAQAKRANAPKSTKRRN</sequence>